<accession>A0A6A6EIX0</accession>
<evidence type="ECO:0000313" key="2">
    <source>
        <dbReference type="EMBL" id="KAF2191341.1"/>
    </source>
</evidence>
<evidence type="ECO:0000256" key="1">
    <source>
        <dbReference type="SAM" id="MobiDB-lite"/>
    </source>
</evidence>
<protein>
    <submittedName>
        <fullName evidence="2">Uncharacterized protein</fullName>
    </submittedName>
</protein>
<feature type="region of interest" description="Disordered" evidence="1">
    <location>
        <begin position="231"/>
        <end position="262"/>
    </location>
</feature>
<evidence type="ECO:0000313" key="3">
    <source>
        <dbReference type="Proteomes" id="UP000800200"/>
    </source>
</evidence>
<sequence>MVNNDDTAGSEPICPQNGGYRSGISTLQSKLKKSKTLLPVKLEEQQKPRSLVTSTEAGNPASIAISRTIYLITPTEDDETTIFRFRLTYISTILARLAQSYFGFEDIITLGPFDWLTGSLISFLPQPVMLHQYDTFSQSQLCSNEEVGVYDAMVLDLYPFLHDSSMSPLVLIVSIENLHWVTAIDSDDDRVEMSNSKPGYRPKRTATAIKEQLNRLAASYERAAHAQLSRRNLEQSQQRHIGDFPDSALNNSNVDESTTPLDGGFDVSEGYGLFVSLSGDAYASGSDTQSQDRERERMSKRCRASRLWRLNRHIP</sequence>
<dbReference type="Proteomes" id="UP000800200">
    <property type="component" value="Unassembled WGS sequence"/>
</dbReference>
<proteinExistence type="predicted"/>
<organism evidence="2 3">
    <name type="scientific">Zopfia rhizophila CBS 207.26</name>
    <dbReference type="NCBI Taxonomy" id="1314779"/>
    <lineage>
        <taxon>Eukaryota</taxon>
        <taxon>Fungi</taxon>
        <taxon>Dikarya</taxon>
        <taxon>Ascomycota</taxon>
        <taxon>Pezizomycotina</taxon>
        <taxon>Dothideomycetes</taxon>
        <taxon>Dothideomycetes incertae sedis</taxon>
        <taxon>Zopfiaceae</taxon>
        <taxon>Zopfia</taxon>
    </lineage>
</organism>
<name>A0A6A6EIX0_9PEZI</name>
<keyword evidence="3" id="KW-1185">Reference proteome</keyword>
<reference evidence="2" key="1">
    <citation type="journal article" date="2020" name="Stud. Mycol.">
        <title>101 Dothideomycetes genomes: a test case for predicting lifestyles and emergence of pathogens.</title>
        <authorList>
            <person name="Haridas S."/>
            <person name="Albert R."/>
            <person name="Binder M."/>
            <person name="Bloem J."/>
            <person name="Labutti K."/>
            <person name="Salamov A."/>
            <person name="Andreopoulos B."/>
            <person name="Baker S."/>
            <person name="Barry K."/>
            <person name="Bills G."/>
            <person name="Bluhm B."/>
            <person name="Cannon C."/>
            <person name="Castanera R."/>
            <person name="Culley D."/>
            <person name="Daum C."/>
            <person name="Ezra D."/>
            <person name="Gonzalez J."/>
            <person name="Henrissat B."/>
            <person name="Kuo A."/>
            <person name="Liang C."/>
            <person name="Lipzen A."/>
            <person name="Lutzoni F."/>
            <person name="Magnuson J."/>
            <person name="Mondo S."/>
            <person name="Nolan M."/>
            <person name="Ohm R."/>
            <person name="Pangilinan J."/>
            <person name="Park H.-J."/>
            <person name="Ramirez L."/>
            <person name="Alfaro M."/>
            <person name="Sun H."/>
            <person name="Tritt A."/>
            <person name="Yoshinaga Y."/>
            <person name="Zwiers L.-H."/>
            <person name="Turgeon B."/>
            <person name="Goodwin S."/>
            <person name="Spatafora J."/>
            <person name="Crous P."/>
            <person name="Grigoriev I."/>
        </authorList>
    </citation>
    <scope>NUCLEOTIDE SEQUENCE</scope>
    <source>
        <strain evidence="2">CBS 207.26</strain>
    </source>
</reference>
<dbReference type="AlphaFoldDB" id="A0A6A6EIX0"/>
<gene>
    <name evidence="2" type="ORF">K469DRAFT_808546</name>
</gene>
<feature type="compositionally biased region" description="Polar residues" evidence="1">
    <location>
        <begin position="248"/>
        <end position="260"/>
    </location>
</feature>
<dbReference type="EMBL" id="ML994617">
    <property type="protein sequence ID" value="KAF2191341.1"/>
    <property type="molecule type" value="Genomic_DNA"/>
</dbReference>